<feature type="compositionally biased region" description="Polar residues" evidence="1">
    <location>
        <begin position="272"/>
        <end position="295"/>
    </location>
</feature>
<comment type="caution">
    <text evidence="2">The sequence shown here is derived from an EMBL/GenBank/DDBJ whole genome shotgun (WGS) entry which is preliminary data.</text>
</comment>
<organism evidence="2 3">
    <name type="scientific">Ananas comosus</name>
    <name type="common">Pineapple</name>
    <name type="synonym">Ananas ananas</name>
    <dbReference type="NCBI Taxonomy" id="4615"/>
    <lineage>
        <taxon>Eukaryota</taxon>
        <taxon>Viridiplantae</taxon>
        <taxon>Streptophyta</taxon>
        <taxon>Embryophyta</taxon>
        <taxon>Tracheophyta</taxon>
        <taxon>Spermatophyta</taxon>
        <taxon>Magnoliopsida</taxon>
        <taxon>Liliopsida</taxon>
        <taxon>Poales</taxon>
        <taxon>Bromeliaceae</taxon>
        <taxon>Bromelioideae</taxon>
        <taxon>Ananas</taxon>
    </lineage>
</organism>
<evidence type="ECO:0000313" key="2">
    <source>
        <dbReference type="EMBL" id="OAY66546.1"/>
    </source>
</evidence>
<feature type="non-terminal residue" evidence="2">
    <location>
        <position position="1"/>
    </location>
</feature>
<dbReference type="AlphaFoldDB" id="A0A199UPG9"/>
<evidence type="ECO:0000256" key="1">
    <source>
        <dbReference type="SAM" id="MobiDB-lite"/>
    </source>
</evidence>
<dbReference type="Proteomes" id="UP000092600">
    <property type="component" value="Unassembled WGS sequence"/>
</dbReference>
<dbReference type="EMBL" id="LSRQ01006121">
    <property type="protein sequence ID" value="OAY66546.1"/>
    <property type="molecule type" value="Genomic_DNA"/>
</dbReference>
<reference evidence="2 3" key="1">
    <citation type="journal article" date="2016" name="DNA Res.">
        <title>The draft genome of MD-2 pineapple using hybrid error correction of long reads.</title>
        <authorList>
            <person name="Redwan R.M."/>
            <person name="Saidin A."/>
            <person name="Kumar S.V."/>
        </authorList>
    </citation>
    <scope>NUCLEOTIDE SEQUENCE [LARGE SCALE GENOMIC DNA]</scope>
    <source>
        <strain evidence="3">cv. MD2</strain>
        <tissue evidence="2">Leaf</tissue>
    </source>
</reference>
<accession>A0A199UPG9</accession>
<proteinExistence type="predicted"/>
<dbReference type="STRING" id="4615.A0A199UPG9"/>
<evidence type="ECO:0000313" key="3">
    <source>
        <dbReference type="Proteomes" id="UP000092600"/>
    </source>
</evidence>
<sequence length="457" mass="50006">AEKEWNLAQHNMETAANGLFSATNQLHIASVKANSASVDLHDTLATMHECACQASAALSAYSRVSKGHTALTSECGTMLDEVLAITEGLHDVYNLGKEAAAAHSALMTDLSKANMMLLPLETSLSTDLAAIANGKLDERDSNAEISLHHAKTLYESYIYRLRETCQSLAPLVPSITHNTKELHFMLNKLAQISSLHARNLHKALEGLGGSQMVRSQEDLSLSRSELLQGATLFNNEDKEPAERKESGTQESITAGVEFSVQDDEWISPPEHTYTSSSGSITTLTESSFSENSETVEQLLRDKSAGLSSGNPDGEESTYAGNSQMTGDHSGNSTSAEPADEQILSFLNEAIVKEPKRIQQLLSRRECRVKNTFCFVQFLKQVEQKLHRAEILKALGHWKYRSKLTIFLSRPQVLTTCATLSFQGMQTCAFDLMVSVNMKFVLLFGKGSPTGYIGNPLI</sequence>
<feature type="compositionally biased region" description="Polar residues" evidence="1">
    <location>
        <begin position="318"/>
        <end position="335"/>
    </location>
</feature>
<feature type="compositionally biased region" description="Basic and acidic residues" evidence="1">
    <location>
        <begin position="235"/>
        <end position="247"/>
    </location>
</feature>
<name>A0A199UPG9_ANACO</name>
<protein>
    <submittedName>
        <fullName evidence="2">Uncharacterized protein</fullName>
    </submittedName>
</protein>
<gene>
    <name evidence="2" type="ORF">ACMD2_18550</name>
</gene>
<feature type="region of interest" description="Disordered" evidence="1">
    <location>
        <begin position="230"/>
        <end position="337"/>
    </location>
</feature>